<evidence type="ECO:0000313" key="3">
    <source>
        <dbReference type="Proteomes" id="UP000027222"/>
    </source>
</evidence>
<accession>A0A067SE25</accession>
<dbReference type="AlphaFoldDB" id="A0A067SE25"/>
<protein>
    <submittedName>
        <fullName evidence="2">Uncharacterized protein</fullName>
    </submittedName>
</protein>
<gene>
    <name evidence="2" type="ORF">GALMADRAFT_1211592</name>
</gene>
<name>A0A067SE25_GALM3</name>
<dbReference type="EMBL" id="KL142429">
    <property type="protein sequence ID" value="KDR65959.1"/>
    <property type="molecule type" value="Genomic_DNA"/>
</dbReference>
<dbReference type="Proteomes" id="UP000027222">
    <property type="component" value="Unassembled WGS sequence"/>
</dbReference>
<evidence type="ECO:0000313" key="2">
    <source>
        <dbReference type="EMBL" id="KDR65959.1"/>
    </source>
</evidence>
<feature type="region of interest" description="Disordered" evidence="1">
    <location>
        <begin position="1"/>
        <end position="33"/>
    </location>
</feature>
<organism evidence="2 3">
    <name type="scientific">Galerina marginata (strain CBS 339.88)</name>
    <dbReference type="NCBI Taxonomy" id="685588"/>
    <lineage>
        <taxon>Eukaryota</taxon>
        <taxon>Fungi</taxon>
        <taxon>Dikarya</taxon>
        <taxon>Basidiomycota</taxon>
        <taxon>Agaricomycotina</taxon>
        <taxon>Agaricomycetes</taxon>
        <taxon>Agaricomycetidae</taxon>
        <taxon>Agaricales</taxon>
        <taxon>Agaricineae</taxon>
        <taxon>Strophariaceae</taxon>
        <taxon>Galerina</taxon>
    </lineage>
</organism>
<proteinExistence type="predicted"/>
<sequence>MVSYSRTSTQHIPHPTQQAASYSGHSSSHTLPARSAVDDIFSNPINCGPPSNHIHNCVPLQAQLMASSPIESSSSPLTSHINPLRYILCVCV</sequence>
<keyword evidence="3" id="KW-1185">Reference proteome</keyword>
<dbReference type="HOGENOM" id="CLU_2413420_0_0_1"/>
<reference evidence="3" key="1">
    <citation type="journal article" date="2014" name="Proc. Natl. Acad. Sci. U.S.A.">
        <title>Extensive sampling of basidiomycete genomes demonstrates inadequacy of the white-rot/brown-rot paradigm for wood decay fungi.</title>
        <authorList>
            <person name="Riley R."/>
            <person name="Salamov A.A."/>
            <person name="Brown D.W."/>
            <person name="Nagy L.G."/>
            <person name="Floudas D."/>
            <person name="Held B.W."/>
            <person name="Levasseur A."/>
            <person name="Lombard V."/>
            <person name="Morin E."/>
            <person name="Otillar R."/>
            <person name="Lindquist E.A."/>
            <person name="Sun H."/>
            <person name="LaButti K.M."/>
            <person name="Schmutz J."/>
            <person name="Jabbour D."/>
            <person name="Luo H."/>
            <person name="Baker S.E."/>
            <person name="Pisabarro A.G."/>
            <person name="Walton J.D."/>
            <person name="Blanchette R.A."/>
            <person name="Henrissat B."/>
            <person name="Martin F."/>
            <person name="Cullen D."/>
            <person name="Hibbett D.S."/>
            <person name="Grigoriev I.V."/>
        </authorList>
    </citation>
    <scope>NUCLEOTIDE SEQUENCE [LARGE SCALE GENOMIC DNA]</scope>
    <source>
        <strain evidence="3">CBS 339.88</strain>
    </source>
</reference>
<feature type="compositionally biased region" description="Polar residues" evidence="1">
    <location>
        <begin position="1"/>
        <end position="30"/>
    </location>
</feature>
<evidence type="ECO:0000256" key="1">
    <source>
        <dbReference type="SAM" id="MobiDB-lite"/>
    </source>
</evidence>